<evidence type="ECO:0000256" key="1">
    <source>
        <dbReference type="ARBA" id="ARBA00010088"/>
    </source>
</evidence>
<dbReference type="PRINTS" id="PR00793">
    <property type="entry name" value="PROAMNOPTASE"/>
</dbReference>
<protein>
    <recommendedName>
        <fullName evidence="3">AB hydrolase-1 domain-containing protein</fullName>
    </recommendedName>
</protein>
<dbReference type="SUPFAM" id="SSF53474">
    <property type="entry name" value="alpha/beta-Hydrolases"/>
    <property type="match status" value="1"/>
</dbReference>
<evidence type="ECO:0000259" key="3">
    <source>
        <dbReference type="Pfam" id="PF00561"/>
    </source>
</evidence>
<dbReference type="GO" id="GO:0016020">
    <property type="term" value="C:membrane"/>
    <property type="evidence" value="ECO:0007669"/>
    <property type="project" value="TreeGrafter"/>
</dbReference>
<dbReference type="EMBL" id="NIDF01000051">
    <property type="protein sequence ID" value="TYJ54872.1"/>
    <property type="molecule type" value="Genomic_DNA"/>
</dbReference>
<accession>A0A5D3AVJ5</accession>
<dbReference type="InterPro" id="IPR000073">
    <property type="entry name" value="AB_hydrolase_1"/>
</dbReference>
<name>A0A5D3AVJ5_9TREE</name>
<comment type="similarity">
    <text evidence="1">Belongs to the peptidase S33 family.</text>
</comment>
<organism evidence="4 5">
    <name type="scientific">Cryptococcus floricola</name>
    <dbReference type="NCBI Taxonomy" id="2591691"/>
    <lineage>
        <taxon>Eukaryota</taxon>
        <taxon>Fungi</taxon>
        <taxon>Dikarya</taxon>
        <taxon>Basidiomycota</taxon>
        <taxon>Agaricomycotina</taxon>
        <taxon>Tremellomycetes</taxon>
        <taxon>Tremellales</taxon>
        <taxon>Cryptococcaceae</taxon>
        <taxon>Cryptococcus</taxon>
    </lineage>
</organism>
<sequence length="316" mass="35038">MTAPASDPYPDAPLSFIGINGARLAYRLKGEPELPLLITLHGGRGFGSHDGDFAAFHPLSDTFRVLSFDFRGHGQSSPTSPYTFKQIVDDIEGLRRHFAGDEKAVILGGSFGGFIAQQYAITYPDSVSHLLLRGTAPSHHHEKEALENIRKRAATKAPMASENYLKKIFGTITDDNEFRIIMFAIGPLYLDGAYDADKALESSRKTIYNAESHNSLYSEKEKYFDYREGLKTLSIPTLIFVGEHDWITPPCTPVSPPFLMPRPLMKGAIIAQSKLIHERAPNSKLVIFPNANHSVHHDKNAEVLKLIRDFVSSSTA</sequence>
<gene>
    <name evidence="4" type="ORF">B9479_004464</name>
</gene>
<dbReference type="PANTHER" id="PTHR43798">
    <property type="entry name" value="MONOACYLGLYCEROL LIPASE"/>
    <property type="match status" value="1"/>
</dbReference>
<feature type="domain" description="AB hydrolase-1" evidence="3">
    <location>
        <begin position="35"/>
        <end position="296"/>
    </location>
</feature>
<reference evidence="4 5" key="1">
    <citation type="submission" date="2017-05" db="EMBL/GenBank/DDBJ databases">
        <title>The Genome Sequence of Tsuchiyaea wingfieldii DSM 27421.</title>
        <authorList>
            <person name="Cuomo C."/>
            <person name="Passer A."/>
            <person name="Billmyre B."/>
            <person name="Heitman J."/>
        </authorList>
    </citation>
    <scope>NUCLEOTIDE SEQUENCE [LARGE SCALE GENOMIC DNA]</scope>
    <source>
        <strain evidence="4 5">DSM 27421</strain>
    </source>
</reference>
<dbReference type="PRINTS" id="PR00111">
    <property type="entry name" value="ABHYDROLASE"/>
</dbReference>
<dbReference type="GO" id="GO:0006508">
    <property type="term" value="P:proteolysis"/>
    <property type="evidence" value="ECO:0007669"/>
    <property type="project" value="InterPro"/>
</dbReference>
<keyword evidence="5" id="KW-1185">Reference proteome</keyword>
<evidence type="ECO:0000313" key="5">
    <source>
        <dbReference type="Proteomes" id="UP000322245"/>
    </source>
</evidence>
<proteinExistence type="inferred from homology"/>
<comment type="caution">
    <text evidence="4">The sequence shown here is derived from an EMBL/GenBank/DDBJ whole genome shotgun (WGS) entry which is preliminary data.</text>
</comment>
<keyword evidence="2" id="KW-0378">Hydrolase</keyword>
<dbReference type="PANTHER" id="PTHR43798:SF33">
    <property type="entry name" value="HYDROLASE, PUTATIVE (AFU_ORTHOLOGUE AFUA_2G14860)-RELATED"/>
    <property type="match status" value="1"/>
</dbReference>
<dbReference type="InterPro" id="IPR029058">
    <property type="entry name" value="AB_hydrolase_fold"/>
</dbReference>
<dbReference type="GO" id="GO:0008233">
    <property type="term" value="F:peptidase activity"/>
    <property type="evidence" value="ECO:0007669"/>
    <property type="project" value="InterPro"/>
</dbReference>
<dbReference type="AlphaFoldDB" id="A0A5D3AVJ5"/>
<dbReference type="InterPro" id="IPR002410">
    <property type="entry name" value="Peptidase_S33"/>
</dbReference>
<evidence type="ECO:0000256" key="2">
    <source>
        <dbReference type="ARBA" id="ARBA00022801"/>
    </source>
</evidence>
<dbReference type="Proteomes" id="UP000322245">
    <property type="component" value="Unassembled WGS sequence"/>
</dbReference>
<evidence type="ECO:0000313" key="4">
    <source>
        <dbReference type="EMBL" id="TYJ54872.1"/>
    </source>
</evidence>
<dbReference type="Pfam" id="PF00561">
    <property type="entry name" value="Abhydrolase_1"/>
    <property type="match status" value="1"/>
</dbReference>
<dbReference type="Gene3D" id="3.40.50.1820">
    <property type="entry name" value="alpha/beta hydrolase"/>
    <property type="match status" value="1"/>
</dbReference>
<dbReference type="InterPro" id="IPR050266">
    <property type="entry name" value="AB_hydrolase_sf"/>
</dbReference>